<organism evidence="4">
    <name type="scientific">Neodiprion lecontei</name>
    <name type="common">Redheaded pine sawfly</name>
    <dbReference type="NCBI Taxonomy" id="441921"/>
    <lineage>
        <taxon>Eukaryota</taxon>
        <taxon>Metazoa</taxon>
        <taxon>Ecdysozoa</taxon>
        <taxon>Arthropoda</taxon>
        <taxon>Hexapoda</taxon>
        <taxon>Insecta</taxon>
        <taxon>Pterygota</taxon>
        <taxon>Neoptera</taxon>
        <taxon>Endopterygota</taxon>
        <taxon>Hymenoptera</taxon>
        <taxon>Tenthredinoidea</taxon>
        <taxon>Diprionidae</taxon>
        <taxon>Diprioninae</taxon>
        <taxon>Neodiprion</taxon>
    </lineage>
</organism>
<dbReference type="GeneID" id="107220691"/>
<dbReference type="KEGG" id="nlo:107220691"/>
<accession>A0A6J0BJK1</accession>
<keyword evidence="3" id="KW-1185">Reference proteome</keyword>
<dbReference type="InterPro" id="IPR005303">
    <property type="entry name" value="MOCOS_middle"/>
</dbReference>
<evidence type="ECO:0000313" key="3">
    <source>
        <dbReference type="Proteomes" id="UP000829291"/>
    </source>
</evidence>
<dbReference type="InterPro" id="IPR011037">
    <property type="entry name" value="Pyrv_Knase-like_insert_dom_sf"/>
</dbReference>
<evidence type="ECO:0000259" key="2">
    <source>
        <dbReference type="PROSITE" id="PS51340"/>
    </source>
</evidence>
<dbReference type="GO" id="GO:0030151">
    <property type="term" value="F:molybdenum ion binding"/>
    <property type="evidence" value="ECO:0007669"/>
    <property type="project" value="InterPro"/>
</dbReference>
<sequence length="435" mass="48986">MNRSKVTDTQFDTEDRIFESQLTRSVQKMNIQLGKTSIVIVCGATAVLAIVYWVKQRKTKQTKPEVKSSVNGELICEPIETTSDDRVESVPAKTIKNDTLQQILPKEWRKIGHVNELFIYPLKSGRGKYLKESVFTDYGISVNIDNRYFSLRDRMFLVYNEETGEFRTSRNYPTLILVTLSAVDTDNVKLEAVGMPSVMFKVPESTVKSVSTPAPCLLWWGGTLECLDCGSEVAKWISKFLTGTNNGLRLGCATGRRNIDSAEQEPWENFDDVYATLKNTSTGLSSDLGSYMVMSESSVHELNQKMDRPGLALQFRPNIVIAGPEPFAEDNWDWIKIGEGVVIRNVKPYSSFRGQRNPQRVQVEGKAPTMGIYCGIYQTGNVQVGDDVYINQPSSEKYVKTNRSVRSEDQGYESQHFLDQEAIMNNHNFGNNGLS</sequence>
<dbReference type="GO" id="GO:0030170">
    <property type="term" value="F:pyridoxal phosphate binding"/>
    <property type="evidence" value="ECO:0007669"/>
    <property type="project" value="InterPro"/>
</dbReference>
<dbReference type="RefSeq" id="XP_015514860.2">
    <property type="nucleotide sequence ID" value="XM_015659374.2"/>
</dbReference>
<dbReference type="InterPro" id="IPR052716">
    <property type="entry name" value="MOSC_domain"/>
</dbReference>
<dbReference type="SUPFAM" id="SSF50800">
    <property type="entry name" value="PK beta-barrel domain-like"/>
    <property type="match status" value="1"/>
</dbReference>
<name>A0A6J0BJK1_NEOLC</name>
<evidence type="ECO:0000256" key="1">
    <source>
        <dbReference type="SAM" id="Phobius"/>
    </source>
</evidence>
<feature type="domain" description="MOSC" evidence="2">
    <location>
        <begin position="260"/>
        <end position="391"/>
    </location>
</feature>
<dbReference type="PROSITE" id="PS51340">
    <property type="entry name" value="MOSC"/>
    <property type="match status" value="1"/>
</dbReference>
<dbReference type="SUPFAM" id="SSF141673">
    <property type="entry name" value="MOSC N-terminal domain-like"/>
    <property type="match status" value="1"/>
</dbReference>
<dbReference type="InterPro" id="IPR005302">
    <property type="entry name" value="MoCF_Sase_C"/>
</dbReference>
<dbReference type="OrthoDB" id="17255at2759"/>
<proteinExistence type="predicted"/>
<dbReference type="Proteomes" id="UP000829291">
    <property type="component" value="Chromosome 4"/>
</dbReference>
<dbReference type="Pfam" id="PF03476">
    <property type="entry name" value="MOSC_N"/>
    <property type="match status" value="1"/>
</dbReference>
<dbReference type="PANTHER" id="PTHR36930:SF1">
    <property type="entry name" value="MOSC DOMAIN-CONTAINING PROTEIN"/>
    <property type="match status" value="1"/>
</dbReference>
<protein>
    <submittedName>
        <fullName evidence="4">Mitochondrial amidoxime-reducing component 1</fullName>
    </submittedName>
</protein>
<evidence type="ECO:0000313" key="4">
    <source>
        <dbReference type="RefSeq" id="XP_015514860.2"/>
    </source>
</evidence>
<dbReference type="Pfam" id="PF03473">
    <property type="entry name" value="MOSC"/>
    <property type="match status" value="1"/>
</dbReference>
<feature type="transmembrane region" description="Helical" evidence="1">
    <location>
        <begin position="33"/>
        <end position="54"/>
    </location>
</feature>
<dbReference type="PANTHER" id="PTHR36930">
    <property type="entry name" value="METAL-SULFUR CLUSTER BIOSYNTHESIS PROTEINS YUAD-RELATED"/>
    <property type="match status" value="1"/>
</dbReference>
<keyword evidence="1" id="KW-0472">Membrane</keyword>
<dbReference type="InParanoid" id="A0A6J0BJK1"/>
<gene>
    <name evidence="4" type="primary">LOC107220691</name>
</gene>
<keyword evidence="1" id="KW-0812">Transmembrane</keyword>
<keyword evidence="1" id="KW-1133">Transmembrane helix</keyword>
<dbReference type="GO" id="GO:0003824">
    <property type="term" value="F:catalytic activity"/>
    <property type="evidence" value="ECO:0007669"/>
    <property type="project" value="InterPro"/>
</dbReference>
<reference evidence="4" key="1">
    <citation type="submission" date="2025-08" db="UniProtKB">
        <authorList>
            <consortium name="RefSeq"/>
        </authorList>
    </citation>
    <scope>IDENTIFICATION</scope>
    <source>
        <tissue evidence="4">Thorax and Abdomen</tissue>
    </source>
</reference>
<dbReference type="AlphaFoldDB" id="A0A6J0BJK1"/>